<dbReference type="Pfam" id="PF17863">
    <property type="entry name" value="AAA_lid_2"/>
    <property type="match status" value="1"/>
</dbReference>
<name>A0A5J4KN55_9CHLR</name>
<dbReference type="Gene3D" id="1.10.8.80">
    <property type="entry name" value="Magnesium chelatase subunit I, C-Terminal domain"/>
    <property type="match status" value="1"/>
</dbReference>
<evidence type="ECO:0000313" key="7">
    <source>
        <dbReference type="Proteomes" id="UP000326912"/>
    </source>
</evidence>
<evidence type="ECO:0000256" key="3">
    <source>
        <dbReference type="ARBA" id="ARBA00061607"/>
    </source>
</evidence>
<dbReference type="PANTHER" id="PTHR42759:SF1">
    <property type="entry name" value="MAGNESIUM-CHELATASE SUBUNIT CHLD"/>
    <property type="match status" value="1"/>
</dbReference>
<dbReference type="PANTHER" id="PTHR42759">
    <property type="entry name" value="MOXR FAMILY PROTEIN"/>
    <property type="match status" value="1"/>
</dbReference>
<dbReference type="InterPro" id="IPR041628">
    <property type="entry name" value="ChlI/MoxR_AAA_lid"/>
</dbReference>
<evidence type="ECO:0000256" key="1">
    <source>
        <dbReference type="ARBA" id="ARBA00022741"/>
    </source>
</evidence>
<dbReference type="GO" id="GO:0005524">
    <property type="term" value="F:ATP binding"/>
    <property type="evidence" value="ECO:0007669"/>
    <property type="project" value="UniProtKB-KW"/>
</dbReference>
<feature type="region of interest" description="Disordered" evidence="4">
    <location>
        <begin position="1"/>
        <end position="42"/>
    </location>
</feature>
<dbReference type="GO" id="GO:0016887">
    <property type="term" value="F:ATP hydrolysis activity"/>
    <property type="evidence" value="ECO:0007669"/>
    <property type="project" value="InterPro"/>
</dbReference>
<gene>
    <name evidence="6" type="ORF">KDW_33650</name>
</gene>
<dbReference type="EMBL" id="BKZW01000001">
    <property type="protein sequence ID" value="GER89203.1"/>
    <property type="molecule type" value="Genomic_DNA"/>
</dbReference>
<keyword evidence="1" id="KW-0547">Nucleotide-binding</keyword>
<keyword evidence="7" id="KW-1185">Reference proteome</keyword>
<evidence type="ECO:0000259" key="5">
    <source>
        <dbReference type="SMART" id="SM00382"/>
    </source>
</evidence>
<dbReference type="AlphaFoldDB" id="A0A5J4KN55"/>
<sequence length="370" mass="40672">MANAGKNTFNSYDDTLSQQPSQTDRSEGATRTPGGQLEEPSERDIAQFIEVTRQLEEQLCRIVVGQDRVIRELLLAMLAGGHVLLEGVPGLGKTLLVRTLSDALALKFARIQFTPDLMPADIVGTNIVSEQSDGTTGGKRAFSFQPGPIFANIVLADEINRATPKTQSALLEGMQERTVSVGDRTRPLPQPFFVLATQNPLEMEGTYTLPEAQLDRFMLKIMVNFPKAVDLMRIIDTTVGTENLRAETVTTGENLAHMINVARAVPIATHVKEYAVRLLLATHPDQEDSPEKIRQYVRYGGSPRGLQALIMTAKVRALLEGRYNVSLEDIKAVAFPALRHRIVLNFDGLADNITTEQLIEAIIAELDEAA</sequence>
<comment type="caution">
    <text evidence="6">The sequence shown here is derived from an EMBL/GenBank/DDBJ whole genome shotgun (WGS) entry which is preliminary data.</text>
</comment>
<dbReference type="PIRSF" id="PIRSF002849">
    <property type="entry name" value="AAA_ATPase_chaperone_MoxR_prd"/>
    <property type="match status" value="1"/>
</dbReference>
<evidence type="ECO:0000256" key="2">
    <source>
        <dbReference type="ARBA" id="ARBA00022840"/>
    </source>
</evidence>
<dbReference type="Gene3D" id="3.40.50.300">
    <property type="entry name" value="P-loop containing nucleotide triphosphate hydrolases"/>
    <property type="match status" value="1"/>
</dbReference>
<comment type="similarity">
    <text evidence="3">Belongs to the MoxR family.</text>
</comment>
<dbReference type="InterPro" id="IPR003593">
    <property type="entry name" value="AAA+_ATPase"/>
</dbReference>
<protein>
    <submittedName>
        <fullName evidence="6">ATPase</fullName>
    </submittedName>
</protein>
<keyword evidence="2" id="KW-0067">ATP-binding</keyword>
<evidence type="ECO:0000313" key="6">
    <source>
        <dbReference type="EMBL" id="GER89203.1"/>
    </source>
</evidence>
<feature type="compositionally biased region" description="Polar residues" evidence="4">
    <location>
        <begin position="1"/>
        <end position="23"/>
    </location>
</feature>
<dbReference type="CDD" id="cd00009">
    <property type="entry name" value="AAA"/>
    <property type="match status" value="1"/>
</dbReference>
<dbReference type="InterPro" id="IPR011703">
    <property type="entry name" value="ATPase_AAA-3"/>
</dbReference>
<dbReference type="Proteomes" id="UP000326912">
    <property type="component" value="Unassembled WGS sequence"/>
</dbReference>
<dbReference type="SUPFAM" id="SSF52540">
    <property type="entry name" value="P-loop containing nucleoside triphosphate hydrolases"/>
    <property type="match status" value="1"/>
</dbReference>
<dbReference type="SMART" id="SM00382">
    <property type="entry name" value="AAA"/>
    <property type="match status" value="1"/>
</dbReference>
<dbReference type="RefSeq" id="WP_151756992.1">
    <property type="nucleotide sequence ID" value="NZ_BKZW01000001.1"/>
</dbReference>
<organism evidence="6 7">
    <name type="scientific">Dictyobacter vulcani</name>
    <dbReference type="NCBI Taxonomy" id="2607529"/>
    <lineage>
        <taxon>Bacteria</taxon>
        <taxon>Bacillati</taxon>
        <taxon>Chloroflexota</taxon>
        <taxon>Ktedonobacteria</taxon>
        <taxon>Ktedonobacterales</taxon>
        <taxon>Dictyobacteraceae</taxon>
        <taxon>Dictyobacter</taxon>
    </lineage>
</organism>
<dbReference type="Pfam" id="PF07726">
    <property type="entry name" value="AAA_3"/>
    <property type="match status" value="1"/>
</dbReference>
<dbReference type="FunFam" id="3.40.50.300:FF:000640">
    <property type="entry name" value="MoxR family ATPase"/>
    <property type="match status" value="1"/>
</dbReference>
<proteinExistence type="inferred from homology"/>
<feature type="domain" description="AAA+ ATPase" evidence="5">
    <location>
        <begin position="79"/>
        <end position="227"/>
    </location>
</feature>
<reference evidence="6 7" key="1">
    <citation type="submission" date="2019-10" db="EMBL/GenBank/DDBJ databases">
        <title>Dictyobacter vulcani sp. nov., within the class Ktedonobacteria, isolated from soil of volcanic Mt. Zao.</title>
        <authorList>
            <person name="Zheng Y."/>
            <person name="Wang C.M."/>
            <person name="Sakai Y."/>
            <person name="Abe K."/>
            <person name="Yokota A."/>
            <person name="Yabe S."/>
        </authorList>
    </citation>
    <scope>NUCLEOTIDE SEQUENCE [LARGE SCALE GENOMIC DNA]</scope>
    <source>
        <strain evidence="6 7">W12</strain>
    </source>
</reference>
<evidence type="ECO:0000256" key="4">
    <source>
        <dbReference type="SAM" id="MobiDB-lite"/>
    </source>
</evidence>
<dbReference type="InterPro" id="IPR027417">
    <property type="entry name" value="P-loop_NTPase"/>
</dbReference>
<accession>A0A5J4KN55</accession>
<dbReference type="InterPro" id="IPR050764">
    <property type="entry name" value="CbbQ/NirQ/NorQ/GpvN"/>
</dbReference>